<proteinExistence type="predicted"/>
<dbReference type="PROSITE" id="PS51257">
    <property type="entry name" value="PROKAR_LIPOPROTEIN"/>
    <property type="match status" value="1"/>
</dbReference>
<evidence type="ECO:0000256" key="1">
    <source>
        <dbReference type="SAM" id="SignalP"/>
    </source>
</evidence>
<keyword evidence="3" id="KW-1185">Reference proteome</keyword>
<evidence type="ECO:0000313" key="3">
    <source>
        <dbReference type="Proteomes" id="UP000659124"/>
    </source>
</evidence>
<dbReference type="Proteomes" id="UP000659124">
    <property type="component" value="Unassembled WGS sequence"/>
</dbReference>
<reference evidence="2 3" key="1">
    <citation type="submission" date="2020-09" db="EMBL/GenBank/DDBJ databases">
        <title>Genome sequences of type strains of Chitinophaga qingshengii and Chitinophaga varians.</title>
        <authorList>
            <person name="Kittiwongwattana C."/>
        </authorList>
    </citation>
    <scope>NUCLEOTIDE SEQUENCE [LARGE SCALE GENOMIC DNA]</scope>
    <source>
        <strain evidence="2 3">JCM 30026</strain>
    </source>
</reference>
<feature type="signal peptide" evidence="1">
    <location>
        <begin position="1"/>
        <end position="19"/>
    </location>
</feature>
<keyword evidence="1" id="KW-0732">Signal</keyword>
<evidence type="ECO:0000313" key="2">
    <source>
        <dbReference type="EMBL" id="MBC9930154.1"/>
    </source>
</evidence>
<feature type="chain" id="PRO_5046068842" evidence="1">
    <location>
        <begin position="20"/>
        <end position="332"/>
    </location>
</feature>
<gene>
    <name evidence="2" type="ORF">ICL07_07180</name>
</gene>
<organism evidence="2 3">
    <name type="scientific">Chitinophaga qingshengii</name>
    <dbReference type="NCBI Taxonomy" id="1569794"/>
    <lineage>
        <taxon>Bacteria</taxon>
        <taxon>Pseudomonadati</taxon>
        <taxon>Bacteroidota</taxon>
        <taxon>Chitinophagia</taxon>
        <taxon>Chitinophagales</taxon>
        <taxon>Chitinophagaceae</taxon>
        <taxon>Chitinophaga</taxon>
    </lineage>
</organism>
<sequence length="332" mass="37135">MKPFSVMWRFMILAILVLACDKTIAQSGDIKAPTSSGKYLGTSTDEVGKISATIGKLAGRIPVGNPEQRTKGDGQFIHWFKTDESQLDGDKPKFQVIYDVDEDSWEIIGITIVGASSEVQTIYQALFDPKFQLGKRFERKSADLTRGDEDVVMESGLSNGSIKIMMTPKARKAYEKKKAKEKASAYEEKVKAKASAAPISYSNYLGISVDDIPRVSEKIGKVIGLVPSAKIDQQSKGDGRFIHWFKDDWEFRVFYDFDEDTRKVLHIGIAGKRAQLLKIYETLFDEKFVPKSDGPLDATVNHGTEEAILRMGFDDGSIMIWPVENTGKKRKK</sequence>
<comment type="caution">
    <text evidence="2">The sequence shown here is derived from an EMBL/GenBank/DDBJ whole genome shotgun (WGS) entry which is preliminary data.</text>
</comment>
<dbReference type="EMBL" id="JACVFC010000001">
    <property type="protein sequence ID" value="MBC9930154.1"/>
    <property type="molecule type" value="Genomic_DNA"/>
</dbReference>
<protein>
    <submittedName>
        <fullName evidence="2">Uncharacterized protein</fullName>
    </submittedName>
</protein>
<dbReference type="RefSeq" id="WP_188087239.1">
    <property type="nucleotide sequence ID" value="NZ_JACVFC010000001.1"/>
</dbReference>
<accession>A0ABR7TI89</accession>
<name>A0ABR7TI89_9BACT</name>